<dbReference type="PANTHER" id="PTHR43478">
    <property type="entry name" value="NA+/H+ ANTIPORTER-RELATED"/>
    <property type="match status" value="1"/>
</dbReference>
<dbReference type="GO" id="GO:0005886">
    <property type="term" value="C:plasma membrane"/>
    <property type="evidence" value="ECO:0007669"/>
    <property type="project" value="UniProtKB-SubCell"/>
</dbReference>
<evidence type="ECO:0000256" key="2">
    <source>
        <dbReference type="ARBA" id="ARBA00022475"/>
    </source>
</evidence>
<feature type="transmembrane region" description="Helical" evidence="6">
    <location>
        <begin position="497"/>
        <end position="515"/>
    </location>
</feature>
<evidence type="ECO:0000256" key="3">
    <source>
        <dbReference type="ARBA" id="ARBA00022692"/>
    </source>
</evidence>
<feature type="transmembrane region" description="Helical" evidence="6">
    <location>
        <begin position="260"/>
        <end position="277"/>
    </location>
</feature>
<keyword evidence="2" id="KW-1003">Cell membrane</keyword>
<proteinExistence type="predicted"/>
<dbReference type="Pfam" id="PF03553">
    <property type="entry name" value="Na_H_antiporter"/>
    <property type="match status" value="1"/>
</dbReference>
<feature type="transmembrane region" description="Helical" evidence="6">
    <location>
        <begin position="473"/>
        <end position="490"/>
    </location>
</feature>
<reference evidence="8 9" key="2">
    <citation type="journal article" date="2015" name="Genome Announc.">
        <title>Complete Genome Sequence of Hyperthermophilic Piezophilic Archaeon Palaeococcus pacificus DY20341T, Isolated from Deep-Sea Hydrothermal Sediments.</title>
        <authorList>
            <person name="Zeng X."/>
            <person name="Jebbar M."/>
            <person name="Shao Z."/>
        </authorList>
    </citation>
    <scope>NUCLEOTIDE SEQUENCE [LARGE SCALE GENOMIC DNA]</scope>
    <source>
        <strain evidence="8 9">DY20341</strain>
    </source>
</reference>
<dbReference type="KEGG" id="ppac:PAP_00310"/>
<organism evidence="8 9">
    <name type="scientific">Palaeococcus pacificus DY20341</name>
    <dbReference type="NCBI Taxonomy" id="1343739"/>
    <lineage>
        <taxon>Archaea</taxon>
        <taxon>Methanobacteriati</taxon>
        <taxon>Methanobacteriota</taxon>
        <taxon>Thermococci</taxon>
        <taxon>Thermococcales</taxon>
        <taxon>Thermococcaceae</taxon>
        <taxon>Palaeococcus</taxon>
    </lineage>
</organism>
<evidence type="ECO:0000256" key="1">
    <source>
        <dbReference type="ARBA" id="ARBA00004651"/>
    </source>
</evidence>
<feature type="transmembrane region" description="Helical" evidence="6">
    <location>
        <begin position="65"/>
        <end position="84"/>
    </location>
</feature>
<feature type="transmembrane region" description="Helical" evidence="6">
    <location>
        <begin position="379"/>
        <end position="397"/>
    </location>
</feature>
<evidence type="ECO:0000313" key="9">
    <source>
        <dbReference type="Proteomes" id="UP000027981"/>
    </source>
</evidence>
<dbReference type="HOGENOM" id="CLU_018751_2_0_2"/>
<evidence type="ECO:0000256" key="4">
    <source>
        <dbReference type="ARBA" id="ARBA00022989"/>
    </source>
</evidence>
<evidence type="ECO:0000256" key="5">
    <source>
        <dbReference type="ARBA" id="ARBA00023136"/>
    </source>
</evidence>
<feature type="transmembrane region" description="Helical" evidence="6">
    <location>
        <begin position="6"/>
        <end position="22"/>
    </location>
</feature>
<evidence type="ECO:0000256" key="6">
    <source>
        <dbReference type="SAM" id="Phobius"/>
    </source>
</evidence>
<keyword evidence="5 6" id="KW-0472">Membrane</keyword>
<evidence type="ECO:0000313" key="8">
    <source>
        <dbReference type="EMBL" id="AIF68509.1"/>
    </source>
</evidence>
<feature type="domain" description="Na+/H+ antiporter NhaC-like C-terminal" evidence="7">
    <location>
        <begin position="157"/>
        <end position="491"/>
    </location>
</feature>
<reference evidence="9" key="1">
    <citation type="submission" date="2013-06" db="EMBL/GenBank/DDBJ databases">
        <title>Complete Genome Sequence of Hyperthermophilic Palaeococcus pacificus DY20341T, Isolated from a Deep-Sea Hydrothermal Sediments.</title>
        <authorList>
            <person name="Zeng X."/>
            <person name="Shao Z."/>
        </authorList>
    </citation>
    <scope>NUCLEOTIDE SEQUENCE [LARGE SCALE GENOMIC DNA]</scope>
    <source>
        <strain evidence="9">DY20341</strain>
    </source>
</reference>
<protein>
    <submittedName>
        <fullName evidence="8">Sodium:proton antiporter</fullName>
    </submittedName>
</protein>
<dbReference type="Proteomes" id="UP000027981">
    <property type="component" value="Chromosome"/>
</dbReference>
<feature type="transmembrane region" description="Helical" evidence="6">
    <location>
        <begin position="308"/>
        <end position="326"/>
    </location>
</feature>
<evidence type="ECO:0000259" key="7">
    <source>
        <dbReference type="Pfam" id="PF03553"/>
    </source>
</evidence>
<feature type="transmembrane region" description="Helical" evidence="6">
    <location>
        <begin position="197"/>
        <end position="214"/>
    </location>
</feature>
<gene>
    <name evidence="8" type="ORF">PAP_00310</name>
</gene>
<dbReference type="InterPro" id="IPR018461">
    <property type="entry name" value="Na/H_Antiport_NhaC-like_C"/>
</dbReference>
<dbReference type="STRING" id="1343739.PAP_00310"/>
<dbReference type="eggNOG" id="arCOG02009">
    <property type="taxonomic scope" value="Archaea"/>
</dbReference>
<feature type="transmembrane region" description="Helical" evidence="6">
    <location>
        <begin position="27"/>
        <end position="45"/>
    </location>
</feature>
<dbReference type="AlphaFoldDB" id="A0A075LQA9"/>
<feature type="transmembrane region" description="Helical" evidence="6">
    <location>
        <begin position="105"/>
        <end position="123"/>
    </location>
</feature>
<feature type="transmembrane region" description="Helical" evidence="6">
    <location>
        <begin position="338"/>
        <end position="359"/>
    </location>
</feature>
<sequence length="537" mass="57662">MMGDFGVLSLLPPLVAIILAIWTKRVILALFAGVWIGGVMASGWNPLGGTTQSLEWIVANATDDWNARILLFDFLIGAGVGLIYKSGGAMAIGKALTKRVKTSRAASLMGWLLGVLVFFDDYTNTIIVGNTMRPITDRTRVSREMLAYIDDSTAAPVAGLALVSTWIGYEIGLIGDSFKDLGVNYGAYAAWMSSVPYRFYSILAIILVFIIAYTQRHYGAMLHAEYRTRTEGKVLRDGAKPMMTTEIDLGAPKEGGTVHFFIWPILALVFITLYGMWYTGGGGETYAAAGSFKDGIMEVLSNSDPATALLWGSFTMVVLAFALVVGTRHMTIEEAETAIVQGMKQMIIANTILVLAWSIKSAADAVGTAPYVVDLAKSAGITGGLVPLIVFLIAMFISFTTGTSWGTFSIMMPIAIPLAYGVTGRVGPEVFAAIGAVFAGGIFGDHCSPISDTTIMSSMFSGSDHIDHVTTQVPYAVTASSVGLILYILFAIGIKSWVVLLPLGIVLLVGAWYFLSEWYGKKYGIPHGKVPTYVVEE</sequence>
<dbReference type="EMBL" id="CP006019">
    <property type="protein sequence ID" value="AIF68509.1"/>
    <property type="molecule type" value="Genomic_DNA"/>
</dbReference>
<keyword evidence="4 6" id="KW-1133">Transmembrane helix</keyword>
<keyword evidence="9" id="KW-1185">Reference proteome</keyword>
<keyword evidence="3 6" id="KW-0812">Transmembrane</keyword>
<dbReference type="PANTHER" id="PTHR43478:SF1">
    <property type="entry name" value="NA+_H+ ANTIPORTER NHAC-LIKE C-TERMINAL DOMAIN-CONTAINING PROTEIN"/>
    <property type="match status" value="1"/>
</dbReference>
<name>A0A075LQA9_9EURY</name>
<accession>A0A075LQA9</accession>
<comment type="subcellular location">
    <subcellularLocation>
        <location evidence="1">Cell membrane</location>
        <topology evidence="1">Multi-pass membrane protein</topology>
    </subcellularLocation>
</comment>